<dbReference type="InterPro" id="IPR036259">
    <property type="entry name" value="MFS_trans_sf"/>
</dbReference>
<dbReference type="PANTHER" id="PTHR43124:SF3">
    <property type="entry name" value="CHLORAMPHENICOL EFFLUX PUMP RV0191"/>
    <property type="match status" value="1"/>
</dbReference>
<sequence length="403" mass="42452">MTTPSETMRTRIALRWRILALLVFARASLGVQFQTVGSAGNEIAEVFAFDNAQLGLMIGLFMAPGLFLALPAGAFARFASDRVLSAAGLAALAVGGLISAFATLPEALGLGRIVAGAGFLVVTLYFTKMVAEWFAGREIATAMSLLVMSWPLGIAIGQVGHTWLVTVFDWRLPFLMASTWCALAAIGVWALYRPPHDLPPVTGRNLRLMPRESAMICCAGIAWGVFNAGYITWLSFGPAVLEARGMTLLAAASIISVASWVMIFSGAACGQIVDRFGRRDTVLVAGMLAGAAAFLLLQVPGAGLGASLLFGIIGMAPAGVIMALSGQAVAPERRAFGMGVFFTLYQAVMAVSPTVAGWLVDRTGTPNTAMLFGAGLFALVIPLAFTFRMLRARPIPTVLRESA</sequence>
<dbReference type="InterPro" id="IPR020846">
    <property type="entry name" value="MFS_dom"/>
</dbReference>
<dbReference type="Gene3D" id="1.20.1250.20">
    <property type="entry name" value="MFS general substrate transporter like domains"/>
    <property type="match status" value="2"/>
</dbReference>
<evidence type="ECO:0000313" key="9">
    <source>
        <dbReference type="Proteomes" id="UP001220964"/>
    </source>
</evidence>
<feature type="transmembrane region" description="Helical" evidence="6">
    <location>
        <begin position="213"/>
        <end position="236"/>
    </location>
</feature>
<name>A0AAE3NU38_9RHOB</name>
<proteinExistence type="predicted"/>
<feature type="domain" description="Major facilitator superfamily (MFS) profile" evidence="7">
    <location>
        <begin position="18"/>
        <end position="393"/>
    </location>
</feature>
<feature type="transmembrane region" description="Helical" evidence="6">
    <location>
        <begin position="248"/>
        <end position="269"/>
    </location>
</feature>
<keyword evidence="4 6" id="KW-1133">Transmembrane helix</keyword>
<evidence type="ECO:0000256" key="2">
    <source>
        <dbReference type="ARBA" id="ARBA00022475"/>
    </source>
</evidence>
<keyword evidence="9" id="KW-1185">Reference proteome</keyword>
<organism evidence="8 9">
    <name type="scientific">Psychromarinibacter sediminicola</name>
    <dbReference type="NCBI Taxonomy" id="3033385"/>
    <lineage>
        <taxon>Bacteria</taxon>
        <taxon>Pseudomonadati</taxon>
        <taxon>Pseudomonadota</taxon>
        <taxon>Alphaproteobacteria</taxon>
        <taxon>Rhodobacterales</taxon>
        <taxon>Paracoccaceae</taxon>
        <taxon>Psychromarinibacter</taxon>
    </lineage>
</organism>
<feature type="transmembrane region" description="Helical" evidence="6">
    <location>
        <begin position="139"/>
        <end position="160"/>
    </location>
</feature>
<feature type="transmembrane region" description="Helical" evidence="6">
    <location>
        <begin position="305"/>
        <end position="324"/>
    </location>
</feature>
<dbReference type="PANTHER" id="PTHR43124">
    <property type="entry name" value="PURINE EFFLUX PUMP PBUE"/>
    <property type="match status" value="1"/>
</dbReference>
<feature type="transmembrane region" description="Helical" evidence="6">
    <location>
        <begin position="54"/>
        <end position="76"/>
    </location>
</feature>
<feature type="transmembrane region" description="Helical" evidence="6">
    <location>
        <begin position="110"/>
        <end position="127"/>
    </location>
</feature>
<dbReference type="GO" id="GO:0005886">
    <property type="term" value="C:plasma membrane"/>
    <property type="evidence" value="ECO:0007669"/>
    <property type="project" value="UniProtKB-SubCell"/>
</dbReference>
<dbReference type="SUPFAM" id="SSF103473">
    <property type="entry name" value="MFS general substrate transporter"/>
    <property type="match status" value="1"/>
</dbReference>
<comment type="caution">
    <text evidence="8">The sequence shown here is derived from an EMBL/GenBank/DDBJ whole genome shotgun (WGS) entry which is preliminary data.</text>
</comment>
<evidence type="ECO:0000256" key="6">
    <source>
        <dbReference type="SAM" id="Phobius"/>
    </source>
</evidence>
<dbReference type="InterPro" id="IPR011701">
    <property type="entry name" value="MFS"/>
</dbReference>
<feature type="transmembrane region" description="Helical" evidence="6">
    <location>
        <begin position="281"/>
        <end position="299"/>
    </location>
</feature>
<feature type="transmembrane region" description="Helical" evidence="6">
    <location>
        <begin position="336"/>
        <end position="359"/>
    </location>
</feature>
<keyword evidence="2" id="KW-1003">Cell membrane</keyword>
<dbReference type="PROSITE" id="PS50850">
    <property type="entry name" value="MFS"/>
    <property type="match status" value="1"/>
</dbReference>
<dbReference type="Proteomes" id="UP001220964">
    <property type="component" value="Unassembled WGS sequence"/>
</dbReference>
<keyword evidence="5 6" id="KW-0472">Membrane</keyword>
<dbReference type="EMBL" id="JARGYC010000041">
    <property type="protein sequence ID" value="MDF0602066.1"/>
    <property type="molecule type" value="Genomic_DNA"/>
</dbReference>
<evidence type="ECO:0000256" key="1">
    <source>
        <dbReference type="ARBA" id="ARBA00004651"/>
    </source>
</evidence>
<comment type="subcellular location">
    <subcellularLocation>
        <location evidence="1">Cell membrane</location>
        <topology evidence="1">Multi-pass membrane protein</topology>
    </subcellularLocation>
</comment>
<feature type="transmembrane region" description="Helical" evidence="6">
    <location>
        <begin position="371"/>
        <end position="390"/>
    </location>
</feature>
<dbReference type="AlphaFoldDB" id="A0AAE3NU38"/>
<feature type="transmembrane region" description="Helical" evidence="6">
    <location>
        <begin position="172"/>
        <end position="192"/>
    </location>
</feature>
<dbReference type="GO" id="GO:0022857">
    <property type="term" value="F:transmembrane transporter activity"/>
    <property type="evidence" value="ECO:0007669"/>
    <property type="project" value="InterPro"/>
</dbReference>
<evidence type="ECO:0000313" key="8">
    <source>
        <dbReference type="EMBL" id="MDF0602066.1"/>
    </source>
</evidence>
<dbReference type="RefSeq" id="WP_275568203.1">
    <property type="nucleotide sequence ID" value="NZ_JARGYC010000041.1"/>
</dbReference>
<feature type="transmembrane region" description="Helical" evidence="6">
    <location>
        <begin position="83"/>
        <end position="104"/>
    </location>
</feature>
<dbReference type="Pfam" id="PF07690">
    <property type="entry name" value="MFS_1"/>
    <property type="match status" value="1"/>
</dbReference>
<evidence type="ECO:0000259" key="7">
    <source>
        <dbReference type="PROSITE" id="PS50850"/>
    </source>
</evidence>
<evidence type="ECO:0000256" key="5">
    <source>
        <dbReference type="ARBA" id="ARBA00023136"/>
    </source>
</evidence>
<accession>A0AAE3NU38</accession>
<evidence type="ECO:0000256" key="3">
    <source>
        <dbReference type="ARBA" id="ARBA00022692"/>
    </source>
</evidence>
<protein>
    <submittedName>
        <fullName evidence="8">MFS transporter</fullName>
    </submittedName>
</protein>
<evidence type="ECO:0000256" key="4">
    <source>
        <dbReference type="ARBA" id="ARBA00022989"/>
    </source>
</evidence>
<gene>
    <name evidence="8" type="ORF">P1J78_15090</name>
</gene>
<keyword evidence="3 6" id="KW-0812">Transmembrane</keyword>
<reference evidence="8" key="1">
    <citation type="submission" date="2023-03" db="EMBL/GenBank/DDBJ databases">
        <title>Multiphase analysis and comparison of six strains from genera Psychromarinibacter, Lutimaribacter, and Maritimibacter, including a novel species: Psychromarinibacter sediminicola sp. nov.</title>
        <authorList>
            <person name="Wang Y.-H."/>
            <person name="Ye M.-Q."/>
            <person name="Du Z.-J."/>
        </authorList>
    </citation>
    <scope>NUCLEOTIDE SEQUENCE</scope>
    <source>
        <strain evidence="8">C21-152</strain>
    </source>
</reference>
<dbReference type="InterPro" id="IPR050189">
    <property type="entry name" value="MFS_Efflux_Transporters"/>
</dbReference>